<geneLocation type="plasmid" evidence="3"/>
<evidence type="ECO:0000313" key="3">
    <source>
        <dbReference type="Proteomes" id="UP000019146"/>
    </source>
</evidence>
<dbReference type="PANTHER" id="PTHR47237">
    <property type="entry name" value="SLL0310 PROTEIN"/>
    <property type="match status" value="1"/>
</dbReference>
<dbReference type="InterPro" id="IPR052729">
    <property type="entry name" value="Acyl/Acetyltrans_Enzymes"/>
</dbReference>
<dbReference type="Pfam" id="PF00583">
    <property type="entry name" value="Acetyltransf_1"/>
    <property type="match status" value="1"/>
</dbReference>
<dbReference type="EMBL" id="CP012748">
    <property type="protein sequence ID" value="ALL70766.1"/>
    <property type="molecule type" value="Genomic_DNA"/>
</dbReference>
<evidence type="ECO:0000259" key="1">
    <source>
        <dbReference type="PROSITE" id="PS51186"/>
    </source>
</evidence>
<organism evidence="2 3">
    <name type="scientific">Paraburkholderia caribensis MBA4</name>
    <dbReference type="NCBI Taxonomy" id="1323664"/>
    <lineage>
        <taxon>Bacteria</taxon>
        <taxon>Pseudomonadati</taxon>
        <taxon>Pseudomonadota</taxon>
        <taxon>Betaproteobacteria</taxon>
        <taxon>Burkholderiales</taxon>
        <taxon>Burkholderiaceae</taxon>
        <taxon>Paraburkholderia</taxon>
    </lineage>
</organism>
<reference evidence="2 3" key="1">
    <citation type="journal article" date="2014" name="Genome Announc.">
        <title>Draft Genome Sequence of the Haloacid-Degrading Burkholderia caribensis Strain MBA4.</title>
        <authorList>
            <person name="Pan Y."/>
            <person name="Kong K.F."/>
            <person name="Tsang J.S."/>
        </authorList>
    </citation>
    <scope>NUCLEOTIDE SEQUENCE [LARGE SCALE GENOMIC DNA]</scope>
    <source>
        <strain evidence="2 3">MBA4</strain>
        <plasmid evidence="3">Plasmid</plasmid>
    </source>
</reference>
<name>A0A0P0RP71_9BURK</name>
<proteinExistence type="predicted"/>
<dbReference type="KEGG" id="bcai:K788_0004266"/>
<accession>A0A0P0RP71</accession>
<dbReference type="InterPro" id="IPR041496">
    <property type="entry name" value="YitH/HolE_GNAT"/>
</dbReference>
<protein>
    <submittedName>
        <fullName evidence="2">GCN5-related N-acetyltransferase</fullName>
    </submittedName>
</protein>
<dbReference type="AlphaFoldDB" id="A0A0P0RP71"/>
<feature type="domain" description="N-acetyltransferase" evidence="1">
    <location>
        <begin position="11"/>
        <end position="154"/>
    </location>
</feature>
<dbReference type="CDD" id="cd04301">
    <property type="entry name" value="NAT_SF"/>
    <property type="match status" value="1"/>
</dbReference>
<dbReference type="GO" id="GO:0016747">
    <property type="term" value="F:acyltransferase activity, transferring groups other than amino-acyl groups"/>
    <property type="evidence" value="ECO:0007669"/>
    <property type="project" value="InterPro"/>
</dbReference>
<dbReference type="GeneID" id="69974195"/>
<dbReference type="PANTHER" id="PTHR47237:SF1">
    <property type="entry name" value="SLL0310 PROTEIN"/>
    <property type="match status" value="1"/>
</dbReference>
<dbReference type="Pfam" id="PF18014">
    <property type="entry name" value="Acetyltransf_18"/>
    <property type="match status" value="1"/>
</dbReference>
<keyword evidence="2" id="KW-0614">Plasmid</keyword>
<dbReference type="Proteomes" id="UP000019146">
    <property type="component" value="Plasmid unnamed"/>
</dbReference>
<dbReference type="InterPro" id="IPR016181">
    <property type="entry name" value="Acyl_CoA_acyltransferase"/>
</dbReference>
<keyword evidence="2" id="KW-0808">Transferase</keyword>
<dbReference type="Gene3D" id="3.40.630.30">
    <property type="match status" value="1"/>
</dbReference>
<dbReference type="SUPFAM" id="SSF55729">
    <property type="entry name" value="Acyl-CoA N-acyltransferases (Nat)"/>
    <property type="match status" value="1"/>
</dbReference>
<dbReference type="RefSeq" id="WP_098016101.1">
    <property type="nucleotide sequence ID" value="NZ_CP012748.1"/>
</dbReference>
<dbReference type="Gene3D" id="3.40.630.90">
    <property type="match status" value="1"/>
</dbReference>
<dbReference type="InterPro" id="IPR000182">
    <property type="entry name" value="GNAT_dom"/>
</dbReference>
<evidence type="ECO:0000313" key="2">
    <source>
        <dbReference type="EMBL" id="ALL70766.1"/>
    </source>
</evidence>
<dbReference type="PROSITE" id="PS51186">
    <property type="entry name" value="GNAT"/>
    <property type="match status" value="1"/>
</dbReference>
<sequence>MNEAMHAPRDFIVRTMNADEVNLAIEWAAREGWNPGLRDAHCFRAADPDGFFIGEWQGEPVGSISAVAYDAHFGFIGLYIVRPEFRGKGLGWRIWQHGMAYLGKRNVGLDGVVAQQPNYRKSGFQLAYRNIRFQGVAGTDVTNDPSLTDARQLPFDKLASYDQPFFPAPREAFLRAWIDQPDAVALASVSEGRIRGYGVLRRCREGRKIGPLFADDAQTAEALFTALVAHCPGESVALDVPELNTAAVALAGRHRLTSVFETARMYTKRAPDIPLARLYGVTSFELG</sequence>
<gene>
    <name evidence="2" type="ORF">K788_0004266</name>
</gene>